<name>A0A5C0SHT6_CRATE</name>
<dbReference type="AlphaFoldDB" id="A0A5C0SHT6"/>
<keyword evidence="2" id="KW-1185">Reference proteome</keyword>
<dbReference type="OrthoDB" id="1950564at2"/>
<dbReference type="KEGG" id="crs:FQB35_14015"/>
<protein>
    <submittedName>
        <fullName evidence="1">Uncharacterized protein</fullName>
    </submittedName>
</protein>
<dbReference type="Proteomes" id="UP000324646">
    <property type="component" value="Chromosome"/>
</dbReference>
<evidence type="ECO:0000313" key="1">
    <source>
        <dbReference type="EMBL" id="QEK13296.1"/>
    </source>
</evidence>
<dbReference type="RefSeq" id="WP_148810468.1">
    <property type="nucleotide sequence ID" value="NZ_CP042243.1"/>
</dbReference>
<dbReference type="EMBL" id="CP042243">
    <property type="protein sequence ID" value="QEK13296.1"/>
    <property type="molecule type" value="Genomic_DNA"/>
</dbReference>
<proteinExistence type="predicted"/>
<accession>A0A5C0SHT6</accession>
<gene>
    <name evidence="1" type="ORF">FQB35_14015</name>
</gene>
<evidence type="ECO:0000313" key="2">
    <source>
        <dbReference type="Proteomes" id="UP000324646"/>
    </source>
</evidence>
<sequence>MDKKACLELIEQHFEIKSLISKLKNPDFQLKSHIFYYNNIFQEVDELKILRITSKDKNEDIVFDIYYVSDVLEGLFHGYFRVEPVSTWAREVFKNISRVCTDLSAYFYYAYRNSDLLNKYLIAGDFKNILEQRKTDDDLFHKVKKEIYKEIAQYKYEEIEYIFLRREGMKKYIEDFIKFNKKVSEEVKMFLINIWSGKYKNNICFINNPAYIKNHIRVDTNYISFDKNSEVPIYGLMDHSLDENYIVFIRLEFDFEGGDNSVKTAY</sequence>
<organism evidence="1 2">
    <name type="scientific">Crassaminicella thermophila</name>
    <dbReference type="NCBI Taxonomy" id="2599308"/>
    <lineage>
        <taxon>Bacteria</taxon>
        <taxon>Bacillati</taxon>
        <taxon>Bacillota</taxon>
        <taxon>Clostridia</taxon>
        <taxon>Eubacteriales</taxon>
        <taxon>Clostridiaceae</taxon>
        <taxon>Crassaminicella</taxon>
    </lineage>
</organism>
<reference evidence="1 2" key="1">
    <citation type="submission" date="2019-07" db="EMBL/GenBank/DDBJ databases">
        <title>Complete genome of Crassaminicella thermophila SY095.</title>
        <authorList>
            <person name="Li X."/>
        </authorList>
    </citation>
    <scope>NUCLEOTIDE SEQUENCE [LARGE SCALE GENOMIC DNA]</scope>
    <source>
        <strain evidence="1 2">SY095</strain>
    </source>
</reference>